<accession>A0ABX5F922</accession>
<dbReference type="InterPro" id="IPR005368">
    <property type="entry name" value="UPF0175"/>
</dbReference>
<dbReference type="Proteomes" id="UP000238218">
    <property type="component" value="Unassembled WGS sequence"/>
</dbReference>
<sequence>MRAVSVSGLKNNPSEALRQAKTDIIVVLNRDHPDALLMGLDQQGLLQAPGVRPALATALFREGELSLARAARVADMDTATFIAHLSRLGIAAIRLTEAETRADLDTLEQWLQSSSATPAP</sequence>
<reference evidence="2 3" key="2">
    <citation type="submission" date="2018-03" db="EMBL/GenBank/DDBJ databases">
        <title>The ancient ancestry and fast evolution of plastids.</title>
        <authorList>
            <person name="Moore K.R."/>
            <person name="Magnabosco C."/>
            <person name="Momper L."/>
            <person name="Gold D.A."/>
            <person name="Bosak T."/>
            <person name="Fournier G.P."/>
        </authorList>
    </citation>
    <scope>NUCLEOTIDE SEQUENCE [LARGE SCALE GENOMIC DNA]</scope>
    <source>
        <strain evidence="2 3">CCALA 015</strain>
    </source>
</reference>
<comment type="similarity">
    <text evidence="1">Belongs to the phD/YefM antitoxin family.</text>
</comment>
<dbReference type="Pfam" id="PF03683">
    <property type="entry name" value="UPF0175"/>
    <property type="match status" value="1"/>
</dbReference>
<gene>
    <name evidence="2" type="ORF">C7B81_11445</name>
</gene>
<evidence type="ECO:0000256" key="1">
    <source>
        <dbReference type="ARBA" id="ARBA00009981"/>
    </source>
</evidence>
<protein>
    <submittedName>
        <fullName evidence="2">Prevent-host-death protein</fullName>
    </submittedName>
</protein>
<evidence type="ECO:0000313" key="3">
    <source>
        <dbReference type="Proteomes" id="UP000238218"/>
    </source>
</evidence>
<name>A0ABX5F922_9CHRO</name>
<reference evidence="2 3" key="1">
    <citation type="submission" date="2018-02" db="EMBL/GenBank/DDBJ databases">
        <authorList>
            <person name="Moore K."/>
            <person name="Momper L."/>
        </authorList>
    </citation>
    <scope>NUCLEOTIDE SEQUENCE [LARGE SCALE GENOMIC DNA]</scope>
    <source>
        <strain evidence="2 3">CCALA 015</strain>
    </source>
</reference>
<keyword evidence="3" id="KW-1185">Reference proteome</keyword>
<proteinExistence type="inferred from homology"/>
<dbReference type="SUPFAM" id="SSF143120">
    <property type="entry name" value="YefM-like"/>
    <property type="match status" value="1"/>
</dbReference>
<evidence type="ECO:0000313" key="2">
    <source>
        <dbReference type="EMBL" id="PSB37114.1"/>
    </source>
</evidence>
<dbReference type="EMBL" id="PVWP01000007">
    <property type="protein sequence ID" value="PSB37114.1"/>
    <property type="molecule type" value="Genomic_DNA"/>
</dbReference>
<comment type="caution">
    <text evidence="2">The sequence shown here is derived from an EMBL/GenBank/DDBJ whole genome shotgun (WGS) entry which is preliminary data.</text>
</comment>
<dbReference type="InterPro" id="IPR036165">
    <property type="entry name" value="YefM-like_sf"/>
</dbReference>
<organism evidence="2 3">
    <name type="scientific">Aphanothece cf. minutissima CCALA 015</name>
    <dbReference type="NCBI Taxonomy" id="2107695"/>
    <lineage>
        <taxon>Bacteria</taxon>
        <taxon>Bacillati</taxon>
        <taxon>Cyanobacteriota</taxon>
        <taxon>Cyanophyceae</taxon>
        <taxon>Oscillatoriophycideae</taxon>
        <taxon>Chroococcales</taxon>
        <taxon>Aphanothecaceae</taxon>
        <taxon>Aphanothece</taxon>
    </lineage>
</organism>